<proteinExistence type="predicted"/>
<organism evidence="6 7">
    <name type="scientific">Phaedon cochleariae</name>
    <name type="common">Mustard beetle</name>
    <dbReference type="NCBI Taxonomy" id="80249"/>
    <lineage>
        <taxon>Eukaryota</taxon>
        <taxon>Metazoa</taxon>
        <taxon>Ecdysozoa</taxon>
        <taxon>Arthropoda</taxon>
        <taxon>Hexapoda</taxon>
        <taxon>Insecta</taxon>
        <taxon>Pterygota</taxon>
        <taxon>Neoptera</taxon>
        <taxon>Endopterygota</taxon>
        <taxon>Coleoptera</taxon>
        <taxon>Polyphaga</taxon>
        <taxon>Cucujiformia</taxon>
        <taxon>Chrysomeloidea</taxon>
        <taxon>Chrysomelidae</taxon>
        <taxon>Chrysomelinae</taxon>
        <taxon>Chrysomelini</taxon>
        <taxon>Phaedon</taxon>
    </lineage>
</organism>
<dbReference type="AlphaFoldDB" id="A0A9N9SEP0"/>
<reference evidence="6" key="2">
    <citation type="submission" date="2022-10" db="EMBL/GenBank/DDBJ databases">
        <authorList>
            <consortium name="ENA_rothamsted_submissions"/>
            <consortium name="culmorum"/>
            <person name="King R."/>
        </authorList>
    </citation>
    <scope>NUCLEOTIDE SEQUENCE</scope>
</reference>
<protein>
    <submittedName>
        <fullName evidence="6">Uncharacterized protein</fullName>
    </submittedName>
</protein>
<dbReference type="GO" id="GO:0006886">
    <property type="term" value="P:intracellular protein transport"/>
    <property type="evidence" value="ECO:0007669"/>
    <property type="project" value="TreeGrafter"/>
</dbReference>
<dbReference type="PANTHER" id="PTHR13364">
    <property type="entry name" value="DEFECTIVE SPERMATOGENESIS PROTEIN 39"/>
    <property type="match status" value="1"/>
</dbReference>
<keyword evidence="4" id="KW-0967">Endosome</keyword>
<keyword evidence="7" id="KW-1185">Reference proteome</keyword>
<dbReference type="Proteomes" id="UP001153737">
    <property type="component" value="Chromosome 14"/>
</dbReference>
<evidence type="ECO:0000256" key="3">
    <source>
        <dbReference type="ARBA" id="ARBA00004603"/>
    </source>
</evidence>
<evidence type="ECO:0000256" key="1">
    <source>
        <dbReference type="ARBA" id="ARBA00004412"/>
    </source>
</evidence>
<dbReference type="EMBL" id="OU896720">
    <property type="protein sequence ID" value="CAG9816764.1"/>
    <property type="molecule type" value="Genomic_DNA"/>
</dbReference>
<sequence>MSSKTEDDFWNTSSSSGFNFDDEEFQETSEPYKDFVFSSTLEESSIFPIHSLISKTCLDLILDDVKSTNEYIISPVGETIKKMSNGQTYSLEIYKRFIDKMLLLDAALGTMDGNIILNVILFLKTTLCQNIFYHQLSKRKLAVRHYASHLIVKNSLSDLAELYMATGHNSFLKQVYHLKGRGIRNKETHYKVLENVMIENLQLSNDEKQELNEHLQLLKWQIDKNGNCASIIEQLAVLCRTEWERNKNSNDVIMDFKKQLKIDDFAFEWTAMNVLSSMQLWTQLTGFFMKPNWLTKRHSLKTVMCPEIFVHGLSRHQPPKDVLEQYLNSVSDSEKSLYLGIKLNCHKFVIQQYINQKDRLALIAYKSKVSPQNQEYFLIENALQSSDKKWKN</sequence>
<evidence type="ECO:0000313" key="7">
    <source>
        <dbReference type="Proteomes" id="UP001153737"/>
    </source>
</evidence>
<dbReference type="PANTHER" id="PTHR13364:SF6">
    <property type="entry name" value="SPERMATOGENESIS-DEFECTIVE PROTEIN 39 HOMOLOG"/>
    <property type="match status" value="1"/>
</dbReference>
<evidence type="ECO:0000313" key="6">
    <source>
        <dbReference type="EMBL" id="CAG9816764.1"/>
    </source>
</evidence>
<evidence type="ECO:0000256" key="5">
    <source>
        <dbReference type="ARBA" id="ARBA00023329"/>
    </source>
</evidence>
<dbReference type="GO" id="GO:0005769">
    <property type="term" value="C:early endosome"/>
    <property type="evidence" value="ECO:0007669"/>
    <property type="project" value="UniProtKB-SubCell"/>
</dbReference>
<dbReference type="GO" id="GO:0005770">
    <property type="term" value="C:late endosome"/>
    <property type="evidence" value="ECO:0007669"/>
    <property type="project" value="UniProtKB-SubCell"/>
</dbReference>
<evidence type="ECO:0000256" key="2">
    <source>
        <dbReference type="ARBA" id="ARBA00004541"/>
    </source>
</evidence>
<dbReference type="GO" id="GO:0007034">
    <property type="term" value="P:vacuolar transport"/>
    <property type="evidence" value="ECO:0007669"/>
    <property type="project" value="TreeGrafter"/>
</dbReference>
<dbReference type="InterPro" id="IPR040057">
    <property type="entry name" value="Spe-39"/>
</dbReference>
<reference evidence="6" key="1">
    <citation type="submission" date="2022-01" db="EMBL/GenBank/DDBJ databases">
        <authorList>
            <person name="King R."/>
        </authorList>
    </citation>
    <scope>NUCLEOTIDE SEQUENCE</scope>
</reference>
<dbReference type="OrthoDB" id="9977282at2759"/>
<accession>A0A9N9SEP0</accession>
<evidence type="ECO:0000256" key="4">
    <source>
        <dbReference type="ARBA" id="ARBA00022753"/>
    </source>
</evidence>
<gene>
    <name evidence="6" type="ORF">PHAECO_LOCUS4380</name>
</gene>
<comment type="subcellular location">
    <subcellularLocation>
        <location evidence="2">Cytoplasmic vesicle</location>
    </subcellularLocation>
    <subcellularLocation>
        <location evidence="1">Early endosome</location>
    </subcellularLocation>
    <subcellularLocation>
        <location evidence="3">Late endosome</location>
    </subcellularLocation>
</comment>
<keyword evidence="5" id="KW-0968">Cytoplasmic vesicle</keyword>
<name>A0A9N9SEP0_PHACE</name>